<dbReference type="AlphaFoldDB" id="A0A3M7RTM8"/>
<keyword evidence="2" id="KW-1185">Reference proteome</keyword>
<reference evidence="1 2" key="1">
    <citation type="journal article" date="2018" name="Sci. Rep.">
        <title>Genomic signatures of local adaptation to the degree of environmental predictability in rotifers.</title>
        <authorList>
            <person name="Franch-Gras L."/>
            <person name="Hahn C."/>
            <person name="Garcia-Roger E.M."/>
            <person name="Carmona M.J."/>
            <person name="Serra M."/>
            <person name="Gomez A."/>
        </authorList>
    </citation>
    <scope>NUCLEOTIDE SEQUENCE [LARGE SCALE GENOMIC DNA]</scope>
    <source>
        <strain evidence="1">HYR1</strain>
    </source>
</reference>
<dbReference type="InterPro" id="IPR045851">
    <property type="entry name" value="AMP-bd_C_sf"/>
</dbReference>
<dbReference type="OrthoDB" id="408177at2759"/>
<dbReference type="PANTHER" id="PTHR44394:SF1">
    <property type="entry name" value="BETA-ALANINE-ACTIVATING ENZYME"/>
    <property type="match status" value="1"/>
</dbReference>
<dbReference type="STRING" id="10195.A0A3M7RTM8"/>
<dbReference type="Gene3D" id="2.130.10.10">
    <property type="entry name" value="YVTN repeat-like/Quinoprotein amine dehydrogenase"/>
    <property type="match status" value="1"/>
</dbReference>
<dbReference type="Gene3D" id="3.30.300.30">
    <property type="match status" value="1"/>
</dbReference>
<dbReference type="GO" id="GO:0043041">
    <property type="term" value="P:amino acid activation for nonribosomal peptide biosynthetic process"/>
    <property type="evidence" value="ECO:0007669"/>
    <property type="project" value="TreeGrafter"/>
</dbReference>
<protein>
    <submittedName>
        <fullName evidence="1">Acyl-synthetase family member 4 isoform X1</fullName>
    </submittedName>
</protein>
<gene>
    <name evidence="1" type="ORF">BpHYR1_020944</name>
</gene>
<proteinExistence type="predicted"/>
<feature type="non-terminal residue" evidence="1">
    <location>
        <position position="391"/>
    </location>
</feature>
<dbReference type="PANTHER" id="PTHR44394">
    <property type="entry name" value="BETA-ALANINE-ACTIVATING ENZYME"/>
    <property type="match status" value="1"/>
</dbReference>
<name>A0A3M7RTM8_BRAPC</name>
<accession>A0A3M7RTM8</accession>
<evidence type="ECO:0000313" key="2">
    <source>
        <dbReference type="Proteomes" id="UP000276133"/>
    </source>
</evidence>
<evidence type="ECO:0000313" key="1">
    <source>
        <dbReference type="EMBL" id="RNA26667.1"/>
    </source>
</evidence>
<dbReference type="Proteomes" id="UP000276133">
    <property type="component" value="Unassembled WGS sequence"/>
</dbReference>
<dbReference type="SUPFAM" id="SSF50998">
    <property type="entry name" value="Quinoprotein alcohol dehydrogenase-like"/>
    <property type="match status" value="1"/>
</dbReference>
<dbReference type="SUPFAM" id="SSF56801">
    <property type="entry name" value="Acetyl-CoA synthetase-like"/>
    <property type="match status" value="1"/>
</dbReference>
<dbReference type="InterPro" id="IPR011047">
    <property type="entry name" value="Quinoprotein_ADH-like_sf"/>
</dbReference>
<organism evidence="1 2">
    <name type="scientific">Brachionus plicatilis</name>
    <name type="common">Marine rotifer</name>
    <name type="synonym">Brachionus muelleri</name>
    <dbReference type="NCBI Taxonomy" id="10195"/>
    <lineage>
        <taxon>Eukaryota</taxon>
        <taxon>Metazoa</taxon>
        <taxon>Spiralia</taxon>
        <taxon>Gnathifera</taxon>
        <taxon>Rotifera</taxon>
        <taxon>Eurotatoria</taxon>
        <taxon>Monogononta</taxon>
        <taxon>Pseudotrocha</taxon>
        <taxon>Ploima</taxon>
        <taxon>Brachionidae</taxon>
        <taxon>Brachionus</taxon>
    </lineage>
</organism>
<dbReference type="EMBL" id="REGN01002692">
    <property type="protein sequence ID" value="RNA26667.1"/>
    <property type="molecule type" value="Genomic_DNA"/>
</dbReference>
<dbReference type="InterPro" id="IPR052091">
    <property type="entry name" value="Beta-ala_Activ/Resist"/>
</dbReference>
<comment type="caution">
    <text evidence="1">The sequence shown here is derived from an EMBL/GenBank/DDBJ whole genome shotgun (WGS) entry which is preliminary data.</text>
</comment>
<dbReference type="InterPro" id="IPR015943">
    <property type="entry name" value="WD40/YVTN_repeat-like_dom_sf"/>
</dbReference>
<sequence length="391" mass="44542">MNDTKLFVKVKGELTTVPFSDLQGEYELFHSSQIRKCYINGVNQKIIQSGDLVLFKNSQVFLKGRIDRLVKINANLVDLDLIESTLRSKWTNLIFSVFLLKENYLVVSIFYESKLNEKDLKSKIGIFLSEKFPFYYEPRKIMVLDKLCLPFTIHGKLDYAKLKAMAIEEENNKKIPLENINVLTLVKNLWKEKLGSEPESKTNFIKAGGNSLKALIFAEEIKEHLEKSSIFLNNNLLLDTLLNQTFEQILKLIERPNSNQEINLMEPKSSKKIKLDSDDVDSRFYLNSNIVCCLSKSFSFLKSNLGTVSKNKSVLVSPVWKMDTTKCVDATPLIVGNVCENGLKNRVYIGSHSGKFICVDALNGVLKWDFEALDRIESSSCLDKTGSFVLF</sequence>